<feature type="signal peptide" evidence="8">
    <location>
        <begin position="1"/>
        <end position="39"/>
    </location>
</feature>
<dbReference type="AlphaFoldDB" id="A0AA41X0V9"/>
<dbReference type="Proteomes" id="UP001165413">
    <property type="component" value="Unassembled WGS sequence"/>
</dbReference>
<accession>A0AA41X0V9</accession>
<keyword evidence="2 7" id="KW-0812">Transmembrane</keyword>
<keyword evidence="4 7" id="KW-0472">Membrane</keyword>
<evidence type="ECO:0000256" key="4">
    <source>
        <dbReference type="ARBA" id="ARBA00023136"/>
    </source>
</evidence>
<evidence type="ECO:0000313" key="10">
    <source>
        <dbReference type="Proteomes" id="UP001165413"/>
    </source>
</evidence>
<evidence type="ECO:0000256" key="5">
    <source>
        <dbReference type="ARBA" id="ARBA00023143"/>
    </source>
</evidence>
<keyword evidence="9" id="KW-0969">Cilium</keyword>
<comment type="similarity">
    <text evidence="6 7">Belongs to the FliO/MopB family.</text>
</comment>
<protein>
    <recommendedName>
        <fullName evidence="7">Flagellar protein</fullName>
    </recommendedName>
</protein>
<feature type="chain" id="PRO_5041439525" description="Flagellar protein" evidence="8">
    <location>
        <begin position="40"/>
        <end position="159"/>
    </location>
</feature>
<keyword evidence="8" id="KW-0732">Signal</keyword>
<evidence type="ECO:0000256" key="3">
    <source>
        <dbReference type="ARBA" id="ARBA00022989"/>
    </source>
</evidence>
<dbReference type="GO" id="GO:0044781">
    <property type="term" value="P:bacterial-type flagellum organization"/>
    <property type="evidence" value="ECO:0007669"/>
    <property type="project" value="UniProtKB-UniRule"/>
</dbReference>
<keyword evidence="1 7" id="KW-1003">Cell membrane</keyword>
<reference evidence="9" key="1">
    <citation type="submission" date="2022-07" db="EMBL/GenBank/DDBJ databases">
        <title>Characterization of the Novel Bacterium Alteromonas immobilis LMIT006 and Alteromonas gregis LMIT007.</title>
        <authorList>
            <person name="Lin X."/>
        </authorList>
    </citation>
    <scope>NUCLEOTIDE SEQUENCE</scope>
    <source>
        <strain evidence="9">LMIT007</strain>
    </source>
</reference>
<organism evidence="9 10">
    <name type="scientific">Opacimonas viscosa</name>
    <dbReference type="NCBI Taxonomy" id="2961944"/>
    <lineage>
        <taxon>Bacteria</taxon>
        <taxon>Pseudomonadati</taxon>
        <taxon>Pseudomonadota</taxon>
        <taxon>Gammaproteobacteria</taxon>
        <taxon>Alteromonadales</taxon>
        <taxon>Alteromonadaceae</taxon>
        <taxon>Opacimonas</taxon>
    </lineage>
</organism>
<evidence type="ECO:0000256" key="8">
    <source>
        <dbReference type="SAM" id="SignalP"/>
    </source>
</evidence>
<comment type="subcellular location">
    <subcellularLocation>
        <location evidence="7">Cell membrane</location>
    </subcellularLocation>
    <subcellularLocation>
        <location evidence="7">Bacterial flagellum basal body</location>
    </subcellularLocation>
</comment>
<gene>
    <name evidence="9" type="primary">fliO</name>
    <name evidence="9" type="ORF">NLF92_02610</name>
</gene>
<name>A0AA41X0V9_9ALTE</name>
<keyword evidence="10" id="KW-1185">Reference proteome</keyword>
<dbReference type="GO" id="GO:0005886">
    <property type="term" value="C:plasma membrane"/>
    <property type="evidence" value="ECO:0007669"/>
    <property type="project" value="UniProtKB-SubCell"/>
</dbReference>
<dbReference type="PANTHER" id="PTHR38766">
    <property type="entry name" value="FLAGELLAR PROTEIN FLIO"/>
    <property type="match status" value="1"/>
</dbReference>
<keyword evidence="9" id="KW-0282">Flagellum</keyword>
<dbReference type="NCBIfam" id="TIGR03500">
    <property type="entry name" value="FliO_TIGR"/>
    <property type="match status" value="1"/>
</dbReference>
<evidence type="ECO:0000256" key="7">
    <source>
        <dbReference type="RuleBase" id="RU362064"/>
    </source>
</evidence>
<dbReference type="Pfam" id="PF04347">
    <property type="entry name" value="FliO"/>
    <property type="match status" value="1"/>
</dbReference>
<dbReference type="GO" id="GO:0009425">
    <property type="term" value="C:bacterial-type flagellum basal body"/>
    <property type="evidence" value="ECO:0007669"/>
    <property type="project" value="UniProtKB-SubCell"/>
</dbReference>
<keyword evidence="5 7" id="KW-0975">Bacterial flagellum</keyword>
<dbReference type="RefSeq" id="WP_254098566.1">
    <property type="nucleotide sequence ID" value="NZ_JANATA010000002.1"/>
</dbReference>
<dbReference type="PANTHER" id="PTHR38766:SF1">
    <property type="entry name" value="FLAGELLAR PROTEIN FLIO"/>
    <property type="match status" value="1"/>
</dbReference>
<keyword evidence="9" id="KW-0966">Cell projection</keyword>
<keyword evidence="3 7" id="KW-1133">Transmembrane helix</keyword>
<evidence type="ECO:0000256" key="1">
    <source>
        <dbReference type="ARBA" id="ARBA00022475"/>
    </source>
</evidence>
<feature type="transmembrane region" description="Helical" evidence="7">
    <location>
        <begin position="49"/>
        <end position="72"/>
    </location>
</feature>
<evidence type="ECO:0000256" key="6">
    <source>
        <dbReference type="ARBA" id="ARBA00037937"/>
    </source>
</evidence>
<dbReference type="EMBL" id="JANATA010000002">
    <property type="protein sequence ID" value="MCP3427832.1"/>
    <property type="molecule type" value="Genomic_DNA"/>
</dbReference>
<dbReference type="InterPro" id="IPR022781">
    <property type="entry name" value="Flagellar_biosynth_FliO"/>
</dbReference>
<proteinExistence type="inferred from homology"/>
<dbReference type="InterPro" id="IPR052205">
    <property type="entry name" value="FliO/MopB"/>
</dbReference>
<evidence type="ECO:0000313" key="9">
    <source>
        <dbReference type="EMBL" id="MCP3427832.1"/>
    </source>
</evidence>
<comment type="caution">
    <text evidence="9">The sequence shown here is derived from an EMBL/GenBank/DDBJ whole genome shotgun (WGS) entry which is preliminary data.</text>
</comment>
<sequence length="159" mass="17217">MLLVKSKELKNSNKILFKTKGLAALCASLLGFFVPAALAQSNTSYSSLSQIASIFFSLLFVIAIIFGLAYLMRRFNVTHATKGEMHVVASMMAGTKERIMVLQVGQEQHLIGVTATQISHLAKLETPLDIEADNTGSFKDKLALAMAQKINPNVSGDKS</sequence>
<evidence type="ECO:0000256" key="2">
    <source>
        <dbReference type="ARBA" id="ARBA00022692"/>
    </source>
</evidence>